<dbReference type="Proteomes" id="UP000005220">
    <property type="component" value="Chromosome 5"/>
</dbReference>
<keyword evidence="1" id="KW-0472">Membrane</keyword>
<accession>H2AVX2</accession>
<dbReference type="AlphaFoldDB" id="H2AVX2"/>
<dbReference type="GO" id="GO:0034551">
    <property type="term" value="P:mitochondrial respiratory chain complex III assembly"/>
    <property type="evidence" value="ECO:0007669"/>
    <property type="project" value="EnsemblFungi"/>
</dbReference>
<dbReference type="OrthoDB" id="3999982at2759"/>
<dbReference type="GeneID" id="13883338"/>
<keyword evidence="1" id="KW-1133">Transmembrane helix</keyword>
<dbReference type="eggNOG" id="ENOG502S9CE">
    <property type="taxonomic scope" value="Eukaryota"/>
</dbReference>
<dbReference type="EMBL" id="HE650825">
    <property type="protein sequence ID" value="CCF58522.1"/>
    <property type="molecule type" value="Genomic_DNA"/>
</dbReference>
<dbReference type="FunCoup" id="H2AVX2">
    <property type="interactions" value="17"/>
</dbReference>
<dbReference type="GO" id="GO:0033617">
    <property type="term" value="P:mitochondrial respiratory chain complex IV assembly"/>
    <property type="evidence" value="ECO:0007669"/>
    <property type="project" value="EnsemblFungi"/>
</dbReference>
<organism evidence="2 3">
    <name type="scientific">Kazachstania africana (strain ATCC 22294 / BCRC 22015 / CBS 2517 / CECT 1963 / NBRC 1671 / NRRL Y-8276)</name>
    <name type="common">Yeast</name>
    <name type="synonym">Kluyveromyces africanus</name>
    <dbReference type="NCBI Taxonomy" id="1071382"/>
    <lineage>
        <taxon>Eukaryota</taxon>
        <taxon>Fungi</taxon>
        <taxon>Dikarya</taxon>
        <taxon>Ascomycota</taxon>
        <taxon>Saccharomycotina</taxon>
        <taxon>Saccharomycetes</taxon>
        <taxon>Saccharomycetales</taxon>
        <taxon>Saccharomycetaceae</taxon>
        <taxon>Kazachstania</taxon>
    </lineage>
</organism>
<dbReference type="InParanoid" id="H2AVX2"/>
<dbReference type="HOGENOM" id="CLU_164897_1_0_1"/>
<evidence type="ECO:0000256" key="1">
    <source>
        <dbReference type="SAM" id="Phobius"/>
    </source>
</evidence>
<proteinExistence type="predicted"/>
<gene>
    <name evidence="2" type="primary">KAFR0E03710</name>
    <name evidence="2" type="ORF">KAFR_0E03710</name>
</gene>
<sequence>MNSSASPFRTVGKSVLYAFGIGIAAIFISKSIIRDRRDKHFITAARVMKDNEDDKNRDYYDNVALVRPGFPLPREEQTLKRKNRYEGTGVSAATRKRGDKLGFWDRRNN</sequence>
<keyword evidence="1" id="KW-0812">Transmembrane</keyword>
<dbReference type="KEGG" id="kaf:KAFR_0E03710"/>
<feature type="transmembrane region" description="Helical" evidence="1">
    <location>
        <begin position="15"/>
        <end position="33"/>
    </location>
</feature>
<dbReference type="RefSeq" id="XP_003957657.1">
    <property type="nucleotide sequence ID" value="XM_003957608.1"/>
</dbReference>
<keyword evidence="3" id="KW-1185">Reference proteome</keyword>
<dbReference type="GO" id="GO:0005743">
    <property type="term" value="C:mitochondrial inner membrane"/>
    <property type="evidence" value="ECO:0007669"/>
    <property type="project" value="EnsemblFungi"/>
</dbReference>
<protein>
    <submittedName>
        <fullName evidence="2">Uncharacterized protein</fullName>
    </submittedName>
</protein>
<dbReference type="GO" id="GO:0097250">
    <property type="term" value="P:mitochondrial respirasome assembly"/>
    <property type="evidence" value="ECO:0007669"/>
    <property type="project" value="EnsemblFungi"/>
</dbReference>
<evidence type="ECO:0000313" key="2">
    <source>
        <dbReference type="EMBL" id="CCF58522.1"/>
    </source>
</evidence>
<evidence type="ECO:0000313" key="3">
    <source>
        <dbReference type="Proteomes" id="UP000005220"/>
    </source>
</evidence>
<name>H2AVX2_KAZAF</name>
<reference evidence="2 3" key="1">
    <citation type="journal article" date="2011" name="Proc. Natl. Acad. Sci. U.S.A.">
        <title>Evolutionary erosion of yeast sex chromosomes by mating-type switching accidents.</title>
        <authorList>
            <person name="Gordon J.L."/>
            <person name="Armisen D."/>
            <person name="Proux-Wera E."/>
            <person name="Oheigeartaigh S.S."/>
            <person name="Byrne K.P."/>
            <person name="Wolfe K.H."/>
        </authorList>
    </citation>
    <scope>NUCLEOTIDE SEQUENCE [LARGE SCALE GENOMIC DNA]</scope>
    <source>
        <strain evidence="3">ATCC 22294 / BCRC 22015 / CBS 2517 / CECT 1963 / NBRC 1671 / NRRL Y-8276</strain>
    </source>
</reference>